<evidence type="ECO:0000256" key="2">
    <source>
        <dbReference type="ARBA" id="ARBA00006474"/>
    </source>
</evidence>
<dbReference type="SMART" id="SM00843">
    <property type="entry name" value="Ftsk_gamma"/>
    <property type="match status" value="1"/>
</dbReference>
<evidence type="ECO:0000256" key="15">
    <source>
        <dbReference type="SAM" id="MobiDB-lite"/>
    </source>
</evidence>
<dbReference type="InterPro" id="IPR041027">
    <property type="entry name" value="FtsK_alpha"/>
</dbReference>
<keyword evidence="11 16" id="KW-0472">Membrane</keyword>
<dbReference type="PANTHER" id="PTHR22683">
    <property type="entry name" value="SPORULATION PROTEIN RELATED"/>
    <property type="match status" value="1"/>
</dbReference>
<keyword evidence="9 16" id="KW-1133">Transmembrane helix</keyword>
<dbReference type="InterPro" id="IPR036388">
    <property type="entry name" value="WH-like_DNA-bd_sf"/>
</dbReference>
<keyword evidence="5 16" id="KW-0812">Transmembrane</keyword>
<comment type="caution">
    <text evidence="18">The sequence shown here is derived from an EMBL/GenBank/DDBJ whole genome shotgun (WGS) entry which is preliminary data.</text>
</comment>
<keyword evidence="7" id="KW-0159">Chromosome partition</keyword>
<evidence type="ECO:0000256" key="1">
    <source>
        <dbReference type="ARBA" id="ARBA00004651"/>
    </source>
</evidence>
<name>A0A1G1W0V0_9BACT</name>
<dbReference type="PANTHER" id="PTHR22683:SF41">
    <property type="entry name" value="DNA TRANSLOCASE FTSK"/>
    <property type="match status" value="1"/>
</dbReference>
<evidence type="ECO:0000256" key="5">
    <source>
        <dbReference type="ARBA" id="ARBA00022692"/>
    </source>
</evidence>
<dbReference type="PROSITE" id="PS50901">
    <property type="entry name" value="FTSK"/>
    <property type="match status" value="1"/>
</dbReference>
<gene>
    <name evidence="18" type="ORF">A2113_00250</name>
</gene>
<dbReference type="GO" id="GO:0005524">
    <property type="term" value="F:ATP binding"/>
    <property type="evidence" value="ECO:0007669"/>
    <property type="project" value="UniProtKB-UniRule"/>
</dbReference>
<dbReference type="AlphaFoldDB" id="A0A1G1W0V0"/>
<dbReference type="EMBL" id="MHCN01000015">
    <property type="protein sequence ID" value="OGY21308.1"/>
    <property type="molecule type" value="Genomic_DNA"/>
</dbReference>
<feature type="transmembrane region" description="Helical" evidence="16">
    <location>
        <begin position="90"/>
        <end position="110"/>
    </location>
</feature>
<evidence type="ECO:0000313" key="19">
    <source>
        <dbReference type="Proteomes" id="UP000176299"/>
    </source>
</evidence>
<dbReference type="InterPro" id="IPR003593">
    <property type="entry name" value="AAA+_ATPase"/>
</dbReference>
<protein>
    <recommendedName>
        <fullName evidence="17">FtsK domain-containing protein</fullName>
    </recommendedName>
</protein>
<keyword evidence="3" id="KW-1003">Cell membrane</keyword>
<evidence type="ECO:0000256" key="13">
    <source>
        <dbReference type="ARBA" id="ARBA00025923"/>
    </source>
</evidence>
<evidence type="ECO:0000259" key="17">
    <source>
        <dbReference type="PROSITE" id="PS50901"/>
    </source>
</evidence>
<dbReference type="InterPro" id="IPR018541">
    <property type="entry name" value="Ftsk_gamma"/>
</dbReference>
<dbReference type="InterPro" id="IPR025199">
    <property type="entry name" value="FtsK_4TM"/>
</dbReference>
<keyword evidence="10" id="KW-0238">DNA-binding</keyword>
<dbReference type="GO" id="GO:0051301">
    <property type="term" value="P:cell division"/>
    <property type="evidence" value="ECO:0007669"/>
    <property type="project" value="UniProtKB-KW"/>
</dbReference>
<keyword evidence="12" id="KW-0131">Cell cycle</keyword>
<dbReference type="SUPFAM" id="SSF52540">
    <property type="entry name" value="P-loop containing nucleoside triphosphate hydrolases"/>
    <property type="match status" value="1"/>
</dbReference>
<evidence type="ECO:0000256" key="7">
    <source>
        <dbReference type="ARBA" id="ARBA00022829"/>
    </source>
</evidence>
<dbReference type="GO" id="GO:0003677">
    <property type="term" value="F:DNA binding"/>
    <property type="evidence" value="ECO:0007669"/>
    <property type="project" value="UniProtKB-KW"/>
</dbReference>
<dbReference type="Pfam" id="PF13491">
    <property type="entry name" value="FtsK_4TM"/>
    <property type="match status" value="1"/>
</dbReference>
<dbReference type="SMART" id="SM00382">
    <property type="entry name" value="AAA"/>
    <property type="match status" value="1"/>
</dbReference>
<evidence type="ECO:0000256" key="8">
    <source>
        <dbReference type="ARBA" id="ARBA00022840"/>
    </source>
</evidence>
<feature type="region of interest" description="Disordered" evidence="15">
    <location>
        <begin position="184"/>
        <end position="213"/>
    </location>
</feature>
<comment type="subcellular location">
    <subcellularLocation>
        <location evidence="1">Cell membrane</location>
        <topology evidence="1">Multi-pass membrane protein</topology>
    </subcellularLocation>
</comment>
<dbReference type="InterPro" id="IPR050206">
    <property type="entry name" value="FtsK/SpoIIIE/SftA"/>
</dbReference>
<evidence type="ECO:0000256" key="14">
    <source>
        <dbReference type="PROSITE-ProRule" id="PRU00289"/>
    </source>
</evidence>
<evidence type="ECO:0000256" key="16">
    <source>
        <dbReference type="SAM" id="Phobius"/>
    </source>
</evidence>
<dbReference type="Gene3D" id="1.10.10.10">
    <property type="entry name" value="Winged helix-like DNA-binding domain superfamily/Winged helix DNA-binding domain"/>
    <property type="match status" value="1"/>
</dbReference>
<dbReference type="InterPro" id="IPR036390">
    <property type="entry name" value="WH_DNA-bd_sf"/>
</dbReference>
<reference evidence="18 19" key="1">
    <citation type="journal article" date="2016" name="Nat. Commun.">
        <title>Thousands of microbial genomes shed light on interconnected biogeochemical processes in an aquifer system.</title>
        <authorList>
            <person name="Anantharaman K."/>
            <person name="Brown C.T."/>
            <person name="Hug L.A."/>
            <person name="Sharon I."/>
            <person name="Castelle C.J."/>
            <person name="Probst A.J."/>
            <person name="Thomas B.C."/>
            <person name="Singh A."/>
            <person name="Wilkins M.J."/>
            <person name="Karaoz U."/>
            <person name="Brodie E.L."/>
            <person name="Williams K.H."/>
            <person name="Hubbard S.S."/>
            <person name="Banfield J.F."/>
        </authorList>
    </citation>
    <scope>NUCLEOTIDE SEQUENCE [LARGE SCALE GENOMIC DNA]</scope>
</reference>
<dbReference type="Gene3D" id="3.40.50.300">
    <property type="entry name" value="P-loop containing nucleotide triphosphate hydrolases"/>
    <property type="match status" value="1"/>
</dbReference>
<keyword evidence="8 14" id="KW-0067">ATP-binding</keyword>
<dbReference type="GO" id="GO:0007059">
    <property type="term" value="P:chromosome segregation"/>
    <property type="evidence" value="ECO:0007669"/>
    <property type="project" value="UniProtKB-KW"/>
</dbReference>
<dbReference type="STRING" id="1802591.A2113_00250"/>
<evidence type="ECO:0000256" key="6">
    <source>
        <dbReference type="ARBA" id="ARBA00022741"/>
    </source>
</evidence>
<feature type="domain" description="FtsK" evidence="17">
    <location>
        <begin position="359"/>
        <end position="546"/>
    </location>
</feature>
<dbReference type="Pfam" id="PF01580">
    <property type="entry name" value="FtsK_SpoIIIE"/>
    <property type="match status" value="1"/>
</dbReference>
<evidence type="ECO:0000313" key="18">
    <source>
        <dbReference type="EMBL" id="OGY21308.1"/>
    </source>
</evidence>
<sequence>MPYQRRRYHRGFQKVRLKKKTLQSLFGLIFILAAGLVFLSLFGVSGAAVFLRDQIVKFVGFITPLVPFALAFAGLYLLRVRLPLISANTVAGLYLFLISLLSFVAIFSPAKGGIIGNQLAAIFKAVLSTPGAAFTLFILILASVVVFFNTSLETSINIISWFSALIFNFSKKFFARAEKAEGEKEPIFASSRPDSEHHPAKEHEETLTATKEPVTNLPGDQVWEYPPLDILTESLGAKAIRGDIKQNAAVIERTLESFGIQARVVEVNMGPAVTQYALEVALGTKLAKITSLSNDISLALATPTGTVRIEAPIPGKSLVGIEVPNITPEIVPLKTILPSPAMQKAKSKLSLALGLDVSGQPVVDNLARMPHILMAGSTGSGKSVAINAFISTLLFRATPNEVKFILVDPKIVELSNWNGIPHLLTPVITDPEKVLSALRWAITEMEKRYKLFAEVNARNIDMYNEMSGFQAIPYIVIIIDELAHVMLFAPVEVENAITKLAQMSRAVGIHMILATQRPSVDILTGLIKANIPCRISFNVSSQVDSRVVIDQAGAEKLLGRGDMLYVPPDASKPQRIQGVFVSEPEINKLIEFLKRSGVEPQYTKEVTTMPIPKLAGTEGQDELFEEAVRVITQYDRASASLLQRRLRIGYARAARLLDELESAGVVGVADGSKARDVLIKDPERILGRGEETSDSS</sequence>
<evidence type="ECO:0000256" key="11">
    <source>
        <dbReference type="ARBA" id="ARBA00023136"/>
    </source>
</evidence>
<dbReference type="Pfam" id="PF09397">
    <property type="entry name" value="FtsK_gamma"/>
    <property type="match status" value="1"/>
</dbReference>
<dbReference type="Gene3D" id="3.30.980.40">
    <property type="match status" value="1"/>
</dbReference>
<dbReference type="GO" id="GO:0005886">
    <property type="term" value="C:plasma membrane"/>
    <property type="evidence" value="ECO:0007669"/>
    <property type="project" value="UniProtKB-SubCell"/>
</dbReference>
<feature type="binding site" evidence="14">
    <location>
        <begin position="376"/>
        <end position="383"/>
    </location>
    <ligand>
        <name>ATP</name>
        <dbReference type="ChEBI" id="CHEBI:30616"/>
    </ligand>
</feature>
<evidence type="ECO:0000256" key="10">
    <source>
        <dbReference type="ARBA" id="ARBA00023125"/>
    </source>
</evidence>
<feature type="transmembrane region" description="Helical" evidence="16">
    <location>
        <begin position="55"/>
        <end position="78"/>
    </location>
</feature>
<feature type="transmembrane region" description="Helical" evidence="16">
    <location>
        <begin position="21"/>
        <end position="43"/>
    </location>
</feature>
<evidence type="ECO:0000256" key="12">
    <source>
        <dbReference type="ARBA" id="ARBA00023306"/>
    </source>
</evidence>
<dbReference type="Proteomes" id="UP000176299">
    <property type="component" value="Unassembled WGS sequence"/>
</dbReference>
<dbReference type="Pfam" id="PF17854">
    <property type="entry name" value="FtsK_alpha"/>
    <property type="match status" value="1"/>
</dbReference>
<feature type="transmembrane region" description="Helical" evidence="16">
    <location>
        <begin position="122"/>
        <end position="148"/>
    </location>
</feature>
<keyword evidence="6 14" id="KW-0547">Nucleotide-binding</keyword>
<comment type="subunit">
    <text evidence="13">Homohexamer. Forms a ring that surrounds DNA.</text>
</comment>
<dbReference type="InterPro" id="IPR027417">
    <property type="entry name" value="P-loop_NTPase"/>
</dbReference>
<evidence type="ECO:0000256" key="3">
    <source>
        <dbReference type="ARBA" id="ARBA00022475"/>
    </source>
</evidence>
<dbReference type="SUPFAM" id="SSF46785">
    <property type="entry name" value="Winged helix' DNA-binding domain"/>
    <property type="match status" value="1"/>
</dbReference>
<evidence type="ECO:0000256" key="4">
    <source>
        <dbReference type="ARBA" id="ARBA00022618"/>
    </source>
</evidence>
<keyword evidence="4" id="KW-0132">Cell division</keyword>
<evidence type="ECO:0000256" key="9">
    <source>
        <dbReference type="ARBA" id="ARBA00022989"/>
    </source>
</evidence>
<comment type="similarity">
    <text evidence="2">Belongs to the FtsK/SpoIIIE/SftA family.</text>
</comment>
<proteinExistence type="inferred from homology"/>
<dbReference type="InterPro" id="IPR002543">
    <property type="entry name" value="FtsK_dom"/>
</dbReference>
<feature type="compositionally biased region" description="Basic and acidic residues" evidence="15">
    <location>
        <begin position="193"/>
        <end position="206"/>
    </location>
</feature>
<organism evidence="18 19">
    <name type="scientific">Candidatus Woykebacteria bacterium GWA1_44_8</name>
    <dbReference type="NCBI Taxonomy" id="1802591"/>
    <lineage>
        <taxon>Bacteria</taxon>
        <taxon>Candidatus Woykeibacteriota</taxon>
    </lineage>
</organism>
<accession>A0A1G1W0V0</accession>